<dbReference type="Proteomes" id="UP001145114">
    <property type="component" value="Unassembled WGS sequence"/>
</dbReference>
<name>A0ACC1H7L4_9FUNG</name>
<reference evidence="1" key="1">
    <citation type="submission" date="2022-06" db="EMBL/GenBank/DDBJ databases">
        <title>Phylogenomic reconstructions and comparative analyses of Kickxellomycotina fungi.</title>
        <authorList>
            <person name="Reynolds N.K."/>
            <person name="Stajich J.E."/>
            <person name="Barry K."/>
            <person name="Grigoriev I.V."/>
            <person name="Crous P."/>
            <person name="Smith M.E."/>
        </authorList>
    </citation>
    <scope>NUCLEOTIDE SEQUENCE</scope>
    <source>
        <strain evidence="1">RSA 2271</strain>
    </source>
</reference>
<accession>A0ACC1H7L4</accession>
<keyword evidence="2" id="KW-1185">Reference proteome</keyword>
<protein>
    <submittedName>
        <fullName evidence="1">Glycerol ethanol, ferric requiring protein</fullName>
    </submittedName>
</protein>
<dbReference type="EMBL" id="JAMZIH010008437">
    <property type="protein sequence ID" value="KAJ1672196.1"/>
    <property type="molecule type" value="Genomic_DNA"/>
</dbReference>
<feature type="non-terminal residue" evidence="1">
    <location>
        <position position="235"/>
    </location>
</feature>
<evidence type="ECO:0000313" key="2">
    <source>
        <dbReference type="Proteomes" id="UP001145114"/>
    </source>
</evidence>
<sequence length="235" mass="25901">MGLRDQFCRAPHKHVAKQREILSASSAAGIAVAFGAPIGGVLFSLEDLSSYFPLKTLWRSFFCALVATVSLQVMNPFRTGKLVMFQVTYDQDWHFFEVFLFIVLGVFGGVYGAVVTRLNLKVAAFRKRYLKSYAVEEVIALAAITALVSFTNMYLRLDMGELLSVVLKECKTNNWGQICDQDRSGWIILSLATATLLRIAGTVLAYGCRVPCGIFVPSMAIGATFGRMLGIIMQS</sequence>
<comment type="caution">
    <text evidence="1">The sequence shown here is derived from an EMBL/GenBank/DDBJ whole genome shotgun (WGS) entry which is preliminary data.</text>
</comment>
<proteinExistence type="predicted"/>
<organism evidence="1 2">
    <name type="scientific">Spiromyces aspiralis</name>
    <dbReference type="NCBI Taxonomy" id="68401"/>
    <lineage>
        <taxon>Eukaryota</taxon>
        <taxon>Fungi</taxon>
        <taxon>Fungi incertae sedis</taxon>
        <taxon>Zoopagomycota</taxon>
        <taxon>Kickxellomycotina</taxon>
        <taxon>Kickxellomycetes</taxon>
        <taxon>Kickxellales</taxon>
        <taxon>Kickxellaceae</taxon>
        <taxon>Spiromyces</taxon>
    </lineage>
</organism>
<gene>
    <name evidence="1" type="primary">GEF1_3</name>
    <name evidence="1" type="ORF">EV182_007256</name>
</gene>
<evidence type="ECO:0000313" key="1">
    <source>
        <dbReference type="EMBL" id="KAJ1672196.1"/>
    </source>
</evidence>